<evidence type="ECO:0000313" key="10">
    <source>
        <dbReference type="EMBL" id="SKC64015.1"/>
    </source>
</evidence>
<dbReference type="InterPro" id="IPR001497">
    <property type="entry name" value="MethylDNA_cys_MeTrfase_AS"/>
</dbReference>
<evidence type="ECO:0000256" key="2">
    <source>
        <dbReference type="ARBA" id="ARBA00008711"/>
    </source>
</evidence>
<keyword evidence="7" id="KW-0234">DNA repair</keyword>
<dbReference type="RefSeq" id="WP_079728366.1">
    <property type="nucleotide sequence ID" value="NZ_FUZP01000002.1"/>
</dbReference>
<proteinExistence type="inferred from homology"/>
<evidence type="ECO:0000256" key="8">
    <source>
        <dbReference type="ARBA" id="ARBA00049348"/>
    </source>
</evidence>
<dbReference type="SUPFAM" id="SSF46767">
    <property type="entry name" value="Methylated DNA-protein cysteine methyltransferase, C-terminal domain"/>
    <property type="match status" value="1"/>
</dbReference>
<dbReference type="PROSITE" id="PS00374">
    <property type="entry name" value="MGMT"/>
    <property type="match status" value="1"/>
</dbReference>
<dbReference type="InterPro" id="IPR014048">
    <property type="entry name" value="MethylDNA_cys_MeTrfase_DNA-bd"/>
</dbReference>
<dbReference type="FunFam" id="1.10.10.10:FF:000214">
    <property type="entry name" value="Methylated-DNA--protein-cysteine methyltransferase"/>
    <property type="match status" value="1"/>
</dbReference>
<dbReference type="GO" id="GO:0003908">
    <property type="term" value="F:methylated-DNA-[protein]-cysteine S-methyltransferase activity"/>
    <property type="evidence" value="ECO:0007669"/>
    <property type="project" value="UniProtKB-EC"/>
</dbReference>
<evidence type="ECO:0000256" key="7">
    <source>
        <dbReference type="ARBA" id="ARBA00023204"/>
    </source>
</evidence>
<comment type="similarity">
    <text evidence="2">Belongs to the MGMT family.</text>
</comment>
<dbReference type="Pfam" id="PF01035">
    <property type="entry name" value="DNA_binding_1"/>
    <property type="match status" value="1"/>
</dbReference>
<evidence type="ECO:0000256" key="1">
    <source>
        <dbReference type="ARBA" id="ARBA00001286"/>
    </source>
</evidence>
<dbReference type="OrthoDB" id="9802228at2"/>
<dbReference type="InterPro" id="IPR036388">
    <property type="entry name" value="WH-like_DNA-bd_sf"/>
</dbReference>
<dbReference type="AlphaFoldDB" id="A0A1T5KKN9"/>
<protein>
    <recommendedName>
        <fullName evidence="3">methylated-DNA--[protein]-cysteine S-methyltransferase</fullName>
        <ecNumber evidence="3">2.1.1.63</ecNumber>
    </recommendedName>
</protein>
<evidence type="ECO:0000256" key="5">
    <source>
        <dbReference type="ARBA" id="ARBA00022679"/>
    </source>
</evidence>
<dbReference type="STRING" id="123320.SAMN06309945_2332"/>
<evidence type="ECO:0000256" key="4">
    <source>
        <dbReference type="ARBA" id="ARBA00022603"/>
    </source>
</evidence>
<sequence length="178" mass="19166">MPAFIAFPSPLGNITLQSEGEFITGCDIGRESWQPESLNSPRAATKPPPPFLVDAAKQILDYLDGDRVSFDLHVEVSGTAFQHAVWRTLASIPFGATMSYGEIAVAVGVPRAGRAVGAAVAVNPVPLLVPCHRVLGTRRDPVGYDRGAGLDTKLWLLRHESIAFQVTKPRVPSPETVR</sequence>
<evidence type="ECO:0000313" key="11">
    <source>
        <dbReference type="Proteomes" id="UP000190857"/>
    </source>
</evidence>
<comment type="catalytic activity">
    <reaction evidence="1">
        <text>a 4-O-methyl-thymidine in DNA + L-cysteinyl-[protein] = a thymidine in DNA + S-methyl-L-cysteinyl-[protein]</text>
        <dbReference type="Rhea" id="RHEA:53428"/>
        <dbReference type="Rhea" id="RHEA-COMP:10131"/>
        <dbReference type="Rhea" id="RHEA-COMP:10132"/>
        <dbReference type="Rhea" id="RHEA-COMP:13555"/>
        <dbReference type="Rhea" id="RHEA-COMP:13556"/>
        <dbReference type="ChEBI" id="CHEBI:29950"/>
        <dbReference type="ChEBI" id="CHEBI:82612"/>
        <dbReference type="ChEBI" id="CHEBI:137386"/>
        <dbReference type="ChEBI" id="CHEBI:137387"/>
        <dbReference type="EC" id="2.1.1.63"/>
    </reaction>
</comment>
<dbReference type="EMBL" id="FUZP01000002">
    <property type="protein sequence ID" value="SKC64015.1"/>
    <property type="molecule type" value="Genomic_DNA"/>
</dbReference>
<evidence type="ECO:0000259" key="9">
    <source>
        <dbReference type="Pfam" id="PF01035"/>
    </source>
</evidence>
<keyword evidence="11" id="KW-1185">Reference proteome</keyword>
<dbReference type="SUPFAM" id="SSF53155">
    <property type="entry name" value="Methylated DNA-protein cysteine methyltransferase domain"/>
    <property type="match status" value="1"/>
</dbReference>
<dbReference type="InterPro" id="IPR036631">
    <property type="entry name" value="MGMT_N_sf"/>
</dbReference>
<reference evidence="10 11" key="1">
    <citation type="submission" date="2017-02" db="EMBL/GenBank/DDBJ databases">
        <authorList>
            <person name="Peterson S.W."/>
        </authorList>
    </citation>
    <scope>NUCLEOTIDE SEQUENCE [LARGE SCALE GENOMIC DNA]</scope>
    <source>
        <strain evidence="10 11">VKM Ac-2059</strain>
    </source>
</reference>
<dbReference type="GO" id="GO:0032259">
    <property type="term" value="P:methylation"/>
    <property type="evidence" value="ECO:0007669"/>
    <property type="project" value="UniProtKB-KW"/>
</dbReference>
<dbReference type="Gene3D" id="3.30.160.70">
    <property type="entry name" value="Methylated DNA-protein cysteine methyltransferase domain"/>
    <property type="match status" value="1"/>
</dbReference>
<accession>A0A1T5KKN9</accession>
<dbReference type="NCBIfam" id="TIGR00589">
    <property type="entry name" value="ogt"/>
    <property type="match status" value="1"/>
</dbReference>
<evidence type="ECO:0000256" key="3">
    <source>
        <dbReference type="ARBA" id="ARBA00011918"/>
    </source>
</evidence>
<dbReference type="Gene3D" id="1.10.10.10">
    <property type="entry name" value="Winged helix-like DNA-binding domain superfamily/Winged helix DNA-binding domain"/>
    <property type="match status" value="1"/>
</dbReference>
<dbReference type="Proteomes" id="UP000190857">
    <property type="component" value="Unassembled WGS sequence"/>
</dbReference>
<dbReference type="PANTHER" id="PTHR10815:SF5">
    <property type="entry name" value="METHYLATED-DNA--PROTEIN-CYSTEINE METHYLTRANSFERASE"/>
    <property type="match status" value="1"/>
</dbReference>
<dbReference type="PANTHER" id="PTHR10815">
    <property type="entry name" value="METHYLATED-DNA--PROTEIN-CYSTEINE METHYLTRANSFERASE"/>
    <property type="match status" value="1"/>
</dbReference>
<organism evidence="10 11">
    <name type="scientific">Okibacterium fritillariae</name>
    <dbReference type="NCBI Taxonomy" id="123320"/>
    <lineage>
        <taxon>Bacteria</taxon>
        <taxon>Bacillati</taxon>
        <taxon>Actinomycetota</taxon>
        <taxon>Actinomycetes</taxon>
        <taxon>Micrococcales</taxon>
        <taxon>Microbacteriaceae</taxon>
        <taxon>Okibacterium</taxon>
    </lineage>
</organism>
<dbReference type="InterPro" id="IPR036217">
    <property type="entry name" value="MethylDNA_cys_MeTrfase_DNAb"/>
</dbReference>
<keyword evidence="5 10" id="KW-0808">Transferase</keyword>
<keyword evidence="6" id="KW-0227">DNA damage</keyword>
<gene>
    <name evidence="10" type="ORF">SAMN06309945_2332</name>
</gene>
<keyword evidence="4 10" id="KW-0489">Methyltransferase</keyword>
<dbReference type="EC" id="2.1.1.63" evidence="3"/>
<dbReference type="CDD" id="cd06445">
    <property type="entry name" value="ATase"/>
    <property type="match status" value="1"/>
</dbReference>
<feature type="domain" description="Methylated-DNA-[protein]-cysteine S-methyltransferase DNA binding" evidence="9">
    <location>
        <begin position="80"/>
        <end position="161"/>
    </location>
</feature>
<comment type="catalytic activity">
    <reaction evidence="8">
        <text>a 6-O-methyl-2'-deoxyguanosine in DNA + L-cysteinyl-[protein] = S-methyl-L-cysteinyl-[protein] + a 2'-deoxyguanosine in DNA</text>
        <dbReference type="Rhea" id="RHEA:24000"/>
        <dbReference type="Rhea" id="RHEA-COMP:10131"/>
        <dbReference type="Rhea" id="RHEA-COMP:10132"/>
        <dbReference type="Rhea" id="RHEA-COMP:11367"/>
        <dbReference type="Rhea" id="RHEA-COMP:11368"/>
        <dbReference type="ChEBI" id="CHEBI:29950"/>
        <dbReference type="ChEBI" id="CHEBI:82612"/>
        <dbReference type="ChEBI" id="CHEBI:85445"/>
        <dbReference type="ChEBI" id="CHEBI:85448"/>
        <dbReference type="EC" id="2.1.1.63"/>
    </reaction>
</comment>
<name>A0A1T5KKN9_9MICO</name>
<evidence type="ECO:0000256" key="6">
    <source>
        <dbReference type="ARBA" id="ARBA00022763"/>
    </source>
</evidence>
<dbReference type="GO" id="GO:0006281">
    <property type="term" value="P:DNA repair"/>
    <property type="evidence" value="ECO:0007669"/>
    <property type="project" value="UniProtKB-KW"/>
</dbReference>